<feature type="domain" description="Cell wall protein YJL171C/Tos1 C-terminal" evidence="10">
    <location>
        <begin position="346"/>
        <end position="570"/>
    </location>
</feature>
<dbReference type="Pfam" id="PF10290">
    <property type="entry name" value="YJL171C_Tos1_N"/>
    <property type="match status" value="1"/>
</dbReference>
<comment type="catalytic activity">
    <reaction evidence="1">
        <text>Hydrolysis of (1-&gt;3)-beta-D-glucosidic linkages in (1-&gt;3)-beta-D-glucans.</text>
        <dbReference type="EC" id="3.2.1.39"/>
    </reaction>
</comment>
<evidence type="ECO:0000313" key="13">
    <source>
        <dbReference type="Proteomes" id="UP001321749"/>
    </source>
</evidence>
<keyword evidence="5 12" id="KW-0378">Hydrolase</keyword>
<reference evidence="12" key="2">
    <citation type="submission" date="2023-06" db="EMBL/GenBank/DDBJ databases">
        <authorList>
            <consortium name="Lawrence Berkeley National Laboratory"/>
            <person name="Mondo S.J."/>
            <person name="Hensen N."/>
            <person name="Bonometti L."/>
            <person name="Westerberg I."/>
            <person name="Brannstrom I.O."/>
            <person name="Guillou S."/>
            <person name="Cros-Aarteil S."/>
            <person name="Calhoun S."/>
            <person name="Haridas S."/>
            <person name="Kuo A."/>
            <person name="Pangilinan J."/>
            <person name="Riley R."/>
            <person name="Labutti K."/>
            <person name="Andreopoulos B."/>
            <person name="Lipzen A."/>
            <person name="Chen C."/>
            <person name="Yanf M."/>
            <person name="Daum C."/>
            <person name="Ng V."/>
            <person name="Clum A."/>
            <person name="Steindorff A."/>
            <person name="Ohm R."/>
            <person name="Martin F."/>
            <person name="Silar P."/>
            <person name="Natvig D."/>
            <person name="Lalanne C."/>
            <person name="Gautier V."/>
            <person name="Ament-Velasquez S.L."/>
            <person name="Kruys A."/>
            <person name="Hutchinson M.I."/>
            <person name="Powell A.J."/>
            <person name="Barry K."/>
            <person name="Miller A.N."/>
            <person name="Grigoriev I.V."/>
            <person name="Debuchy R."/>
            <person name="Gladieux P."/>
            <person name="Thoren M.H."/>
            <person name="Johannesson H."/>
        </authorList>
    </citation>
    <scope>NUCLEOTIDE SEQUENCE</scope>
    <source>
        <strain evidence="12">PSN324</strain>
    </source>
</reference>
<dbReference type="AlphaFoldDB" id="A0AAV9HTG0"/>
<evidence type="ECO:0000256" key="8">
    <source>
        <dbReference type="SAM" id="MobiDB-lite"/>
    </source>
</evidence>
<dbReference type="GO" id="GO:0071555">
    <property type="term" value="P:cell wall organization"/>
    <property type="evidence" value="ECO:0007669"/>
    <property type="project" value="UniProtKB-KW"/>
</dbReference>
<evidence type="ECO:0000256" key="2">
    <source>
        <dbReference type="ARBA" id="ARBA00006055"/>
    </source>
</evidence>
<keyword evidence="13" id="KW-1185">Reference proteome</keyword>
<evidence type="ECO:0000256" key="6">
    <source>
        <dbReference type="ARBA" id="ARBA00023295"/>
    </source>
</evidence>
<dbReference type="InterPro" id="IPR018805">
    <property type="entry name" value="YJL171C/Tos1_C"/>
</dbReference>
<evidence type="ECO:0000313" key="12">
    <source>
        <dbReference type="EMBL" id="KAK4464162.1"/>
    </source>
</evidence>
<accession>A0AAV9HTG0</accession>
<gene>
    <name evidence="12" type="ORF">QBC42DRAFT_321317</name>
</gene>
<keyword evidence="4 9" id="KW-0732">Signal</keyword>
<dbReference type="InterPro" id="IPR018807">
    <property type="entry name" value="YJL171C/Tos1_N"/>
</dbReference>
<sequence>MVILSAVLVALLGITASGAAAARSRRDLACDVEDGNRYCTAVNHVKYKLNVAGSGSYPEVVGMNFDTGECQFRDKPYSGPLAPFNEPMSVHFRGPIHLKQFAVYAPRAQAAPKEKREDGIASAVPGDDKSVANDLKQRGWNYVQLDSGKLETTQTALLPRSLVWVTDTVTTWTTVTVHANGTECIAPTSSSAQPSVPPPPPLPAPFRSQAPMVPVLSQQPFVPIHSVSEPISGSTSISDGGQSTVLTSSAAVASISSETNTPGVVINTSTTSEVNTPAALDTPSTTAIPTPSAPVDTPPTSQTVTISTTEVVEVQTNSITQSTASTSATSPISSPSSNSNPNPLDGDFHRLAYYHAASQSSSGLVFLGNKGNFQPHFGPSLSYITPDCLNFSSAPQLLSDALIPSRTEFSIFSSSFPSSFSSSNSAYVRPDLSIPAYQGFQASVYLFEFSMPHDTHPLLHIPHPGDDNDNDYLAFQYDSPAIWFLNSKIPLTQQYGPCSCWEGGLGCGEFDVFEVLSAGEAKAVTSIKAAGAGNNRGDADWLERPTTERGARLAVGFDEAGGALWVSVLGRGDDDEEEEEEEEEKGSEIFPEVLEAGLVGGWRRDGEKKK</sequence>
<evidence type="ECO:0000256" key="3">
    <source>
        <dbReference type="ARBA" id="ARBA00012780"/>
    </source>
</evidence>
<dbReference type="Proteomes" id="UP001321749">
    <property type="component" value="Unassembled WGS sequence"/>
</dbReference>
<feature type="compositionally biased region" description="Acidic residues" evidence="8">
    <location>
        <begin position="573"/>
        <end position="585"/>
    </location>
</feature>
<dbReference type="PANTHER" id="PTHR31737">
    <property type="entry name" value="PROTEIN TOS1"/>
    <property type="match status" value="1"/>
</dbReference>
<keyword evidence="7" id="KW-0961">Cell wall biogenesis/degradation</keyword>
<organism evidence="12 13">
    <name type="scientific">Cladorrhinum samala</name>
    <dbReference type="NCBI Taxonomy" id="585594"/>
    <lineage>
        <taxon>Eukaryota</taxon>
        <taxon>Fungi</taxon>
        <taxon>Dikarya</taxon>
        <taxon>Ascomycota</taxon>
        <taxon>Pezizomycotina</taxon>
        <taxon>Sordariomycetes</taxon>
        <taxon>Sordariomycetidae</taxon>
        <taxon>Sordariales</taxon>
        <taxon>Podosporaceae</taxon>
        <taxon>Cladorrhinum</taxon>
    </lineage>
</organism>
<evidence type="ECO:0000256" key="5">
    <source>
        <dbReference type="ARBA" id="ARBA00022801"/>
    </source>
</evidence>
<feature type="chain" id="PRO_5043933890" description="glucan endo-1,3-beta-D-glucosidase" evidence="9">
    <location>
        <begin position="22"/>
        <end position="610"/>
    </location>
</feature>
<feature type="compositionally biased region" description="Low complexity" evidence="8">
    <location>
        <begin position="282"/>
        <end position="302"/>
    </location>
</feature>
<feature type="region of interest" description="Disordered" evidence="8">
    <location>
        <begin position="569"/>
        <end position="590"/>
    </location>
</feature>
<keyword evidence="6" id="KW-0326">Glycosidase</keyword>
<dbReference type="GO" id="GO:0009277">
    <property type="term" value="C:fungal-type cell wall"/>
    <property type="evidence" value="ECO:0007669"/>
    <property type="project" value="TreeGrafter"/>
</dbReference>
<comment type="similarity">
    <text evidence="2">Belongs to the PGA52 family.</text>
</comment>
<feature type="region of interest" description="Disordered" evidence="8">
    <location>
        <begin position="275"/>
        <end position="302"/>
    </location>
</feature>
<feature type="region of interest" description="Disordered" evidence="8">
    <location>
        <begin position="317"/>
        <end position="344"/>
    </location>
</feature>
<proteinExistence type="inferred from homology"/>
<reference evidence="12" key="1">
    <citation type="journal article" date="2023" name="Mol. Phylogenet. Evol.">
        <title>Genome-scale phylogeny and comparative genomics of the fungal order Sordariales.</title>
        <authorList>
            <person name="Hensen N."/>
            <person name="Bonometti L."/>
            <person name="Westerberg I."/>
            <person name="Brannstrom I.O."/>
            <person name="Guillou S."/>
            <person name="Cros-Aarteil S."/>
            <person name="Calhoun S."/>
            <person name="Haridas S."/>
            <person name="Kuo A."/>
            <person name="Mondo S."/>
            <person name="Pangilinan J."/>
            <person name="Riley R."/>
            <person name="LaButti K."/>
            <person name="Andreopoulos B."/>
            <person name="Lipzen A."/>
            <person name="Chen C."/>
            <person name="Yan M."/>
            <person name="Daum C."/>
            <person name="Ng V."/>
            <person name="Clum A."/>
            <person name="Steindorff A."/>
            <person name="Ohm R.A."/>
            <person name="Martin F."/>
            <person name="Silar P."/>
            <person name="Natvig D.O."/>
            <person name="Lalanne C."/>
            <person name="Gautier V."/>
            <person name="Ament-Velasquez S.L."/>
            <person name="Kruys A."/>
            <person name="Hutchinson M.I."/>
            <person name="Powell A.J."/>
            <person name="Barry K."/>
            <person name="Miller A.N."/>
            <person name="Grigoriev I.V."/>
            <person name="Debuchy R."/>
            <person name="Gladieux P."/>
            <person name="Hiltunen Thoren M."/>
            <person name="Johannesson H."/>
        </authorList>
    </citation>
    <scope>NUCLEOTIDE SEQUENCE</scope>
    <source>
        <strain evidence="12">PSN324</strain>
    </source>
</reference>
<feature type="compositionally biased region" description="Low complexity" evidence="8">
    <location>
        <begin position="317"/>
        <end position="343"/>
    </location>
</feature>
<evidence type="ECO:0000256" key="7">
    <source>
        <dbReference type="ARBA" id="ARBA00023316"/>
    </source>
</evidence>
<evidence type="ECO:0000256" key="1">
    <source>
        <dbReference type="ARBA" id="ARBA00000382"/>
    </source>
</evidence>
<dbReference type="Pfam" id="PF10287">
    <property type="entry name" value="YJL171C_Tos1_C"/>
    <property type="match status" value="1"/>
</dbReference>
<evidence type="ECO:0000256" key="4">
    <source>
        <dbReference type="ARBA" id="ARBA00022729"/>
    </source>
</evidence>
<dbReference type="PANTHER" id="PTHR31737:SF2">
    <property type="entry name" value="PROTEIN TOS1"/>
    <property type="match status" value="1"/>
</dbReference>
<feature type="signal peptide" evidence="9">
    <location>
        <begin position="1"/>
        <end position="21"/>
    </location>
</feature>
<dbReference type="EMBL" id="MU864951">
    <property type="protein sequence ID" value="KAK4464162.1"/>
    <property type="molecule type" value="Genomic_DNA"/>
</dbReference>
<comment type="caution">
    <text evidence="12">The sequence shown here is derived from an EMBL/GenBank/DDBJ whole genome shotgun (WGS) entry which is preliminary data.</text>
</comment>
<evidence type="ECO:0000259" key="10">
    <source>
        <dbReference type="Pfam" id="PF10287"/>
    </source>
</evidence>
<name>A0AAV9HTG0_9PEZI</name>
<protein>
    <recommendedName>
        <fullName evidence="3">glucan endo-1,3-beta-D-glucosidase</fullName>
        <ecNumber evidence="3">3.2.1.39</ecNumber>
    </recommendedName>
</protein>
<evidence type="ECO:0000259" key="11">
    <source>
        <dbReference type="Pfam" id="PF10290"/>
    </source>
</evidence>
<feature type="domain" description="Cell wall protein YJL171C/Tos1 N-terminal" evidence="11">
    <location>
        <begin position="44"/>
        <end position="106"/>
    </location>
</feature>
<evidence type="ECO:0000256" key="9">
    <source>
        <dbReference type="SAM" id="SignalP"/>
    </source>
</evidence>
<dbReference type="EC" id="3.2.1.39" evidence="3"/>
<dbReference type="GO" id="GO:0042973">
    <property type="term" value="F:glucan endo-1,3-beta-D-glucosidase activity"/>
    <property type="evidence" value="ECO:0007669"/>
    <property type="project" value="UniProtKB-EC"/>
</dbReference>